<gene>
    <name evidence="9" type="ORF">DSTB1V02_LOCUS3950</name>
</gene>
<dbReference type="SUPFAM" id="SSF54001">
    <property type="entry name" value="Cysteine proteinases"/>
    <property type="match status" value="1"/>
</dbReference>
<evidence type="ECO:0000256" key="2">
    <source>
        <dbReference type="ARBA" id="ARBA00022670"/>
    </source>
</evidence>
<dbReference type="SUPFAM" id="SSF116846">
    <property type="entry name" value="MIT domain"/>
    <property type="match status" value="2"/>
</dbReference>
<keyword evidence="2 6" id="KW-0645">Protease</keyword>
<dbReference type="PANTHER" id="PTHR46143">
    <property type="entry name" value="CALPAIN-7"/>
    <property type="match status" value="1"/>
</dbReference>
<dbReference type="Pfam" id="PF01067">
    <property type="entry name" value="Calpain_III"/>
    <property type="match status" value="1"/>
</dbReference>
<dbReference type="Pfam" id="PF00648">
    <property type="entry name" value="Peptidase_C2"/>
    <property type="match status" value="1"/>
</dbReference>
<dbReference type="SMART" id="SM00720">
    <property type="entry name" value="calpain_III"/>
    <property type="match status" value="1"/>
</dbReference>
<dbReference type="SMART" id="SM00230">
    <property type="entry name" value="CysPc"/>
    <property type="match status" value="1"/>
</dbReference>
<evidence type="ECO:0000256" key="4">
    <source>
        <dbReference type="ARBA" id="ARBA00022807"/>
    </source>
</evidence>
<dbReference type="SMART" id="SM00745">
    <property type="entry name" value="MIT"/>
    <property type="match status" value="2"/>
</dbReference>
<dbReference type="InterPro" id="IPR036213">
    <property type="entry name" value="Calpain_III_sf"/>
</dbReference>
<reference evidence="9" key="1">
    <citation type="submission" date="2020-11" db="EMBL/GenBank/DDBJ databases">
        <authorList>
            <person name="Tran Van P."/>
        </authorList>
    </citation>
    <scope>NUCLEOTIDE SEQUENCE</scope>
</reference>
<dbReference type="GO" id="GO:0006508">
    <property type="term" value="P:proteolysis"/>
    <property type="evidence" value="ECO:0007669"/>
    <property type="project" value="UniProtKB-KW"/>
</dbReference>
<proteinExistence type="inferred from homology"/>
<feature type="domain" description="Calpain catalytic" evidence="8">
    <location>
        <begin position="271"/>
        <end position="569"/>
    </location>
</feature>
<evidence type="ECO:0000256" key="6">
    <source>
        <dbReference type="PROSITE-ProRule" id="PRU00239"/>
    </source>
</evidence>
<protein>
    <recommendedName>
        <fullName evidence="8">Calpain catalytic domain-containing protein</fullName>
    </recommendedName>
</protein>
<dbReference type="OrthoDB" id="167576at2759"/>
<dbReference type="EMBL" id="CAJPEV010000549">
    <property type="protein sequence ID" value="CAG0886383.1"/>
    <property type="molecule type" value="Genomic_DNA"/>
</dbReference>
<dbReference type="AlphaFoldDB" id="A0A7R9A5Z4"/>
<feature type="region of interest" description="Disordered" evidence="7">
    <location>
        <begin position="155"/>
        <end position="195"/>
    </location>
</feature>
<evidence type="ECO:0000256" key="5">
    <source>
        <dbReference type="PIRSR" id="PIRSR622684-1"/>
    </source>
</evidence>
<dbReference type="Gene3D" id="3.90.70.10">
    <property type="entry name" value="Cysteine proteinases"/>
    <property type="match status" value="1"/>
</dbReference>
<dbReference type="InterPro" id="IPR036181">
    <property type="entry name" value="MIT_dom_sf"/>
</dbReference>
<comment type="similarity">
    <text evidence="1">Belongs to the peptidase C2 family.</text>
</comment>
<dbReference type="InterPro" id="IPR022684">
    <property type="entry name" value="Calpain_cysteine_protease"/>
</dbReference>
<name>A0A7R9A5Z4_9CRUS</name>
<evidence type="ECO:0000313" key="9">
    <source>
        <dbReference type="EMBL" id="CAD7244046.1"/>
    </source>
</evidence>
<accession>A0A7R9A5Z4</accession>
<dbReference type="InterPro" id="IPR022683">
    <property type="entry name" value="Calpain_III"/>
</dbReference>
<organism evidence="9">
    <name type="scientific">Darwinula stevensoni</name>
    <dbReference type="NCBI Taxonomy" id="69355"/>
    <lineage>
        <taxon>Eukaryota</taxon>
        <taxon>Metazoa</taxon>
        <taxon>Ecdysozoa</taxon>
        <taxon>Arthropoda</taxon>
        <taxon>Crustacea</taxon>
        <taxon>Oligostraca</taxon>
        <taxon>Ostracoda</taxon>
        <taxon>Podocopa</taxon>
        <taxon>Podocopida</taxon>
        <taxon>Darwinulocopina</taxon>
        <taxon>Darwinuloidea</taxon>
        <taxon>Darwinulidae</taxon>
        <taxon>Darwinula</taxon>
    </lineage>
</organism>
<dbReference type="Gene3D" id="1.20.58.80">
    <property type="entry name" value="Phosphotransferase system, lactose/cellobiose-type IIA subunit"/>
    <property type="match status" value="2"/>
</dbReference>
<dbReference type="InterPro" id="IPR038765">
    <property type="entry name" value="Papain-like_cys_pep_sf"/>
</dbReference>
<dbReference type="PROSITE" id="PS50203">
    <property type="entry name" value="CALPAIN_CAT"/>
    <property type="match status" value="1"/>
</dbReference>
<dbReference type="Gene3D" id="2.60.120.380">
    <property type="match status" value="2"/>
</dbReference>
<evidence type="ECO:0000256" key="3">
    <source>
        <dbReference type="ARBA" id="ARBA00022801"/>
    </source>
</evidence>
<keyword evidence="3 6" id="KW-0378">Hydrolase</keyword>
<feature type="active site" evidence="5 6">
    <location>
        <position position="507"/>
    </location>
</feature>
<dbReference type="Proteomes" id="UP000677054">
    <property type="component" value="Unassembled WGS sequence"/>
</dbReference>
<dbReference type="CDD" id="cd00044">
    <property type="entry name" value="CysPc"/>
    <property type="match status" value="1"/>
</dbReference>
<evidence type="ECO:0000256" key="7">
    <source>
        <dbReference type="SAM" id="MobiDB-lite"/>
    </source>
</evidence>
<dbReference type="EMBL" id="LR900066">
    <property type="protein sequence ID" value="CAD7244046.1"/>
    <property type="molecule type" value="Genomic_DNA"/>
</dbReference>
<feature type="compositionally biased region" description="Basic and acidic residues" evidence="7">
    <location>
        <begin position="162"/>
        <end position="177"/>
    </location>
</feature>
<dbReference type="PANTHER" id="PTHR46143:SF1">
    <property type="entry name" value="CALPAIN-7"/>
    <property type="match status" value="1"/>
</dbReference>
<dbReference type="InterPro" id="IPR007330">
    <property type="entry name" value="MIT_dom"/>
</dbReference>
<dbReference type="GO" id="GO:0004198">
    <property type="term" value="F:calcium-dependent cysteine-type endopeptidase activity"/>
    <property type="evidence" value="ECO:0007669"/>
    <property type="project" value="InterPro"/>
</dbReference>
<dbReference type="InterPro" id="IPR022682">
    <property type="entry name" value="Calpain_domain_III"/>
</dbReference>
<dbReference type="Pfam" id="PF04212">
    <property type="entry name" value="MIT"/>
    <property type="match status" value="1"/>
</dbReference>
<evidence type="ECO:0000313" key="10">
    <source>
        <dbReference type="Proteomes" id="UP000677054"/>
    </source>
</evidence>
<feature type="active site" evidence="5 6">
    <location>
        <position position="487"/>
    </location>
</feature>
<keyword evidence="4 6" id="KW-0788">Thiol protease</keyword>
<dbReference type="PRINTS" id="PR00704">
    <property type="entry name" value="CALPAIN"/>
</dbReference>
<sequence>MMASETDVYQLAVDFANRAVTFDRDGKIDAAIYFYQQAAYALRTCQHMDERDFSSMRDAYEKRATELKDKGDACMEMKQEKSGPELVTERAKVLCSEALDADNESKSEEAVNLYAEAVKLCLEAREMAKTEEEKKQLTQIAEMALERAEHLKGIQKAPDSMSEVKDQKIPGKGDSHGRLQATTPTKPQRIIPPLGIGNISLEGPKTNKNFFPFLEEQSLHRGSSQHLQLSGSDAYTQEELEVIRKTSCINNREYVPFMFYDLKEKFSLPMPFTDVDLALSPKQRRAFARWARPHELSSDPKVIQLIDPYSIRQTVVSDCSFVASLSVSALYEKKFKCQIITDIIYPRNRTGYPVYNPCGKYMVKLHINGVPRKVIIDDRLPLGKHGELLCSYSSNRNELWVSLLEKAYMRVMGGYDFPGSNSNIDLHALTGWIPDRTNIREGDGGCDKDAIFQDLYTHFHRGNVLATLATGEMSDAESERTGLVSTHAYAILDIQEIKGERLFMLKNPWSHVRWKGNYSELDTRHWTPELRTKLNFDPTSAKMFDNGVFWIDYQSVCKYFDVLYKNWNPGIFLHKYYLHHTWNAGVGPAKDLYNVSNNPQYSLTVTVPPGKDGKVWVLLTRHIVDIQDFRDNREYICLLVYKTGGKKVYYPYDPPPYLDGVRINSPHYLCKIHALEPGTNKYTLVVSQYEKMNTIHYTLAVYSKCPFSMQRIKNPFTYKKQVTGEWKGLTAGGCANNRETYSQNPRFRLALNPGREKAQVLIELRGPREYSIGFDLLPVVIDDPQAQNTPIPRKSSGPYRSGFVVLELEDISSGSYDIIPSTFRPKEEGPFIMCVQTSCPLSLSPLT</sequence>
<evidence type="ECO:0000256" key="1">
    <source>
        <dbReference type="ARBA" id="ARBA00007623"/>
    </source>
</evidence>
<feature type="active site" evidence="5 6">
    <location>
        <position position="319"/>
    </location>
</feature>
<dbReference type="InterPro" id="IPR051297">
    <property type="entry name" value="PalB/RIM13"/>
</dbReference>
<dbReference type="SUPFAM" id="SSF49758">
    <property type="entry name" value="Calpain large subunit, middle domain (domain III)"/>
    <property type="match status" value="2"/>
</dbReference>
<dbReference type="InterPro" id="IPR001300">
    <property type="entry name" value="Peptidase_C2_calpain_cat"/>
</dbReference>
<keyword evidence="10" id="KW-1185">Reference proteome</keyword>
<evidence type="ECO:0000259" key="8">
    <source>
        <dbReference type="PROSITE" id="PS50203"/>
    </source>
</evidence>